<dbReference type="InterPro" id="IPR008949">
    <property type="entry name" value="Isoprenoid_synthase_dom_sf"/>
</dbReference>
<dbReference type="SUPFAM" id="SSF48576">
    <property type="entry name" value="Terpenoid synthases"/>
    <property type="match status" value="1"/>
</dbReference>
<keyword evidence="3" id="KW-0808">Transferase</keyword>
<dbReference type="GO" id="GO:0046872">
    <property type="term" value="F:metal ion binding"/>
    <property type="evidence" value="ECO:0007669"/>
    <property type="project" value="UniProtKB-KW"/>
</dbReference>
<dbReference type="PANTHER" id="PTHR12001">
    <property type="entry name" value="GERANYLGERANYL PYROPHOSPHATE SYNTHASE"/>
    <property type="match status" value="1"/>
</dbReference>
<accession>A0A7C4KXI8</accession>
<dbReference type="SFLD" id="SFLDG01017">
    <property type="entry name" value="Polyprenyl_Transferase_Like"/>
    <property type="match status" value="1"/>
</dbReference>
<dbReference type="Gene3D" id="1.10.600.10">
    <property type="entry name" value="Farnesyl Diphosphate Synthase"/>
    <property type="match status" value="1"/>
</dbReference>
<proteinExistence type="inferred from homology"/>
<dbReference type="CDD" id="cd00685">
    <property type="entry name" value="Trans_IPPS_HT"/>
    <property type="match status" value="1"/>
</dbReference>
<dbReference type="GO" id="GO:0008299">
    <property type="term" value="P:isoprenoid biosynthetic process"/>
    <property type="evidence" value="ECO:0007669"/>
    <property type="project" value="InterPro"/>
</dbReference>
<evidence type="ECO:0000256" key="3">
    <source>
        <dbReference type="RuleBase" id="RU004466"/>
    </source>
</evidence>
<dbReference type="SFLD" id="SFLDS00005">
    <property type="entry name" value="Isoprenoid_Synthase_Type_I"/>
    <property type="match status" value="1"/>
</dbReference>
<dbReference type="EMBL" id="DSXR01000013">
    <property type="protein sequence ID" value="HGS86126.1"/>
    <property type="molecule type" value="Genomic_DNA"/>
</dbReference>
<dbReference type="InterPro" id="IPR033749">
    <property type="entry name" value="Polyprenyl_synt_CS"/>
</dbReference>
<keyword evidence="2" id="KW-0460">Magnesium</keyword>
<dbReference type="GO" id="GO:0004659">
    <property type="term" value="F:prenyltransferase activity"/>
    <property type="evidence" value="ECO:0007669"/>
    <property type="project" value="InterPro"/>
</dbReference>
<gene>
    <name evidence="4" type="ORF">ENT17_00735</name>
</gene>
<evidence type="ECO:0000313" key="4">
    <source>
        <dbReference type="EMBL" id="HGS86126.1"/>
    </source>
</evidence>
<comment type="caution">
    <text evidence="4">The sequence shown here is derived from an EMBL/GenBank/DDBJ whole genome shotgun (WGS) entry which is preliminary data.</text>
</comment>
<reference evidence="4" key="1">
    <citation type="journal article" date="2020" name="mSystems">
        <title>Genome- and Community-Level Interaction Insights into Carbon Utilization and Element Cycling Functions of Hydrothermarchaeota in Hydrothermal Sediment.</title>
        <authorList>
            <person name="Zhou Z."/>
            <person name="Liu Y."/>
            <person name="Xu W."/>
            <person name="Pan J."/>
            <person name="Luo Z.H."/>
            <person name="Li M."/>
        </authorList>
    </citation>
    <scope>NUCLEOTIDE SEQUENCE [LARGE SCALE GENOMIC DNA]</scope>
    <source>
        <strain evidence="4">SpSt-556</strain>
    </source>
</reference>
<evidence type="ECO:0000256" key="1">
    <source>
        <dbReference type="ARBA" id="ARBA00022723"/>
    </source>
</evidence>
<protein>
    <submittedName>
        <fullName evidence="4">Polyprenyl synthetase family protein</fullName>
    </submittedName>
</protein>
<dbReference type="AlphaFoldDB" id="A0A7C4KXI8"/>
<dbReference type="Pfam" id="PF00348">
    <property type="entry name" value="polyprenyl_synt"/>
    <property type="match status" value="1"/>
</dbReference>
<dbReference type="PANTHER" id="PTHR12001:SF86">
    <property type="entry name" value="GERANYLGERANYL DIPHOSPHATE SYNTHASE"/>
    <property type="match status" value="1"/>
</dbReference>
<comment type="similarity">
    <text evidence="3">Belongs to the FPP/GGPP synthase family.</text>
</comment>
<evidence type="ECO:0000256" key="2">
    <source>
        <dbReference type="ARBA" id="ARBA00022842"/>
    </source>
</evidence>
<organism evidence="4">
    <name type="scientific">Bellilinea caldifistulae</name>
    <dbReference type="NCBI Taxonomy" id="360411"/>
    <lineage>
        <taxon>Bacteria</taxon>
        <taxon>Bacillati</taxon>
        <taxon>Chloroflexota</taxon>
        <taxon>Anaerolineae</taxon>
        <taxon>Anaerolineales</taxon>
        <taxon>Anaerolineaceae</taxon>
        <taxon>Bellilinea</taxon>
    </lineage>
</organism>
<dbReference type="PROSITE" id="PS00723">
    <property type="entry name" value="POLYPRENYL_SYNTHASE_1"/>
    <property type="match status" value="1"/>
</dbReference>
<sequence>MTTLQQFNQQMQPAIDQTMQGVVVSHPLIGEYRGLKEMLSYHLGWDVKFNRGEVQGKRIRPLLVLLTCAACNNNHWEKALPAAAAVELLHNFSLIHDDIEDRSPLRRGRETVWKKWGDALAINAGDALFSLSFEALHNLKQTCSDNVVIQALKIVNTTCVKLTGGQHLDISYENERDIGLEDYWRMIEGKTAALISASIQLGAVIGGASDQTQQYLAEFGRSLGIAFQIQDDWLGIWGDAARTGKSTESDLLAGKKSLPVVFALQIKGKFAERWLAGPIQPDEVGHLASLLIEEGAQSYTEKQAENYTHQALQSLESANLSNEAGQALHELALMLLKRNS</sequence>
<name>A0A7C4KXI8_9CHLR</name>
<dbReference type="InterPro" id="IPR000092">
    <property type="entry name" value="Polyprenyl_synt"/>
</dbReference>
<keyword evidence="1" id="KW-0479">Metal-binding</keyword>